<reference evidence="1 2" key="1">
    <citation type="journal article" date="2018" name="Sci. Rep.">
        <title>Genomic signatures of local adaptation to the degree of environmental predictability in rotifers.</title>
        <authorList>
            <person name="Franch-Gras L."/>
            <person name="Hahn C."/>
            <person name="Garcia-Roger E.M."/>
            <person name="Carmona M.J."/>
            <person name="Serra M."/>
            <person name="Gomez A."/>
        </authorList>
    </citation>
    <scope>NUCLEOTIDE SEQUENCE [LARGE SCALE GENOMIC DNA]</scope>
    <source>
        <strain evidence="1">HYR1</strain>
    </source>
</reference>
<comment type="caution">
    <text evidence="1">The sequence shown here is derived from an EMBL/GenBank/DDBJ whole genome shotgun (WGS) entry which is preliminary data.</text>
</comment>
<name>A0A3M7RJG1_BRAPC</name>
<dbReference type="AlphaFoldDB" id="A0A3M7RJG1"/>
<evidence type="ECO:0000313" key="2">
    <source>
        <dbReference type="Proteomes" id="UP000276133"/>
    </source>
</evidence>
<accession>A0A3M7RJG1</accession>
<gene>
    <name evidence="1" type="ORF">BpHYR1_030778</name>
</gene>
<proteinExistence type="predicted"/>
<dbReference type="Proteomes" id="UP000276133">
    <property type="component" value="Unassembled WGS sequence"/>
</dbReference>
<sequence length="192" mass="20577">MLGSLGLGTGLVAGNEQQDRVHDGGAVQHGSHENVVARTVDKGQVTQQLEFAGAARALARELVLFAAACRAVAARPRTALVVALVYFGIGIAQFDGDVALSFVSEANSENAGQCFDQGGFAVGYVADGAHKIKEKKTVLTKVSRLCLIRFEDVLEFVSGLFIFENSIEILLFLFNANFGVFCDRRSVALTYM</sequence>
<dbReference type="EMBL" id="REGN01003264">
    <property type="protein sequence ID" value="RNA23537.1"/>
    <property type="molecule type" value="Genomic_DNA"/>
</dbReference>
<evidence type="ECO:0000313" key="1">
    <source>
        <dbReference type="EMBL" id="RNA23537.1"/>
    </source>
</evidence>
<organism evidence="1 2">
    <name type="scientific">Brachionus plicatilis</name>
    <name type="common">Marine rotifer</name>
    <name type="synonym">Brachionus muelleri</name>
    <dbReference type="NCBI Taxonomy" id="10195"/>
    <lineage>
        <taxon>Eukaryota</taxon>
        <taxon>Metazoa</taxon>
        <taxon>Spiralia</taxon>
        <taxon>Gnathifera</taxon>
        <taxon>Rotifera</taxon>
        <taxon>Eurotatoria</taxon>
        <taxon>Monogononta</taxon>
        <taxon>Pseudotrocha</taxon>
        <taxon>Ploima</taxon>
        <taxon>Brachionidae</taxon>
        <taxon>Brachionus</taxon>
    </lineage>
</organism>
<protein>
    <submittedName>
        <fullName evidence="1">Uncharacterized protein</fullName>
    </submittedName>
</protein>
<keyword evidence="2" id="KW-1185">Reference proteome</keyword>